<dbReference type="EMBL" id="JAACJP010000005">
    <property type="protein sequence ID" value="KAF5384293.1"/>
    <property type="molecule type" value="Genomic_DNA"/>
</dbReference>
<dbReference type="Proteomes" id="UP000565441">
    <property type="component" value="Unassembled WGS sequence"/>
</dbReference>
<protein>
    <submittedName>
        <fullName evidence="2">Uncharacterized protein</fullName>
    </submittedName>
</protein>
<evidence type="ECO:0000313" key="3">
    <source>
        <dbReference type="Proteomes" id="UP000565441"/>
    </source>
</evidence>
<dbReference type="OrthoDB" id="2836601at2759"/>
<dbReference type="AlphaFoldDB" id="A0A8H5M818"/>
<sequence length="219" mass="24644">MSTSAKQNVTGSYADTVRSLNAPDIHGDLDNACGQLALTAVNLLENFDYIAKQLHTIDLLRLASPFKPQWDSLRKDFKDVLWNFRSNAGFISGRLKMFCTVVLPLTARNASTSRSHDEKLQVLRSFMSISADHAAITRTLVGNAMKFTKALNTFHTDFLKFASQRVTAGQRELRELAQKLTDLESNVRQYVTLIATTMSFNDLFPIDCVKQMGTFQIRM</sequence>
<proteinExistence type="predicted"/>
<comment type="caution">
    <text evidence="2">The sequence shown here is derived from an EMBL/GenBank/DDBJ whole genome shotgun (WGS) entry which is preliminary data.</text>
</comment>
<keyword evidence="3" id="KW-1185">Reference proteome</keyword>
<evidence type="ECO:0000313" key="2">
    <source>
        <dbReference type="EMBL" id="KAF5384293.1"/>
    </source>
</evidence>
<keyword evidence="1" id="KW-0175">Coiled coil</keyword>
<reference evidence="2 3" key="1">
    <citation type="journal article" date="2020" name="ISME J.">
        <title>Uncovering the hidden diversity of litter-decomposition mechanisms in mushroom-forming fungi.</title>
        <authorList>
            <person name="Floudas D."/>
            <person name="Bentzer J."/>
            <person name="Ahren D."/>
            <person name="Johansson T."/>
            <person name="Persson P."/>
            <person name="Tunlid A."/>
        </authorList>
    </citation>
    <scope>NUCLEOTIDE SEQUENCE [LARGE SCALE GENOMIC DNA]</scope>
    <source>
        <strain evidence="2 3">CBS 661.87</strain>
    </source>
</reference>
<feature type="coiled-coil region" evidence="1">
    <location>
        <begin position="159"/>
        <end position="193"/>
    </location>
</feature>
<organism evidence="2 3">
    <name type="scientific">Tricholomella constricta</name>
    <dbReference type="NCBI Taxonomy" id="117010"/>
    <lineage>
        <taxon>Eukaryota</taxon>
        <taxon>Fungi</taxon>
        <taxon>Dikarya</taxon>
        <taxon>Basidiomycota</taxon>
        <taxon>Agaricomycotina</taxon>
        <taxon>Agaricomycetes</taxon>
        <taxon>Agaricomycetidae</taxon>
        <taxon>Agaricales</taxon>
        <taxon>Tricholomatineae</taxon>
        <taxon>Lyophyllaceae</taxon>
        <taxon>Tricholomella</taxon>
    </lineage>
</organism>
<name>A0A8H5M818_9AGAR</name>
<evidence type="ECO:0000256" key="1">
    <source>
        <dbReference type="SAM" id="Coils"/>
    </source>
</evidence>
<gene>
    <name evidence="2" type="ORF">D9615_003237</name>
</gene>
<accession>A0A8H5M818</accession>